<accession>A0A0K2SZK1</accession>
<evidence type="ECO:0000313" key="1">
    <source>
        <dbReference type="EMBL" id="CDW18965.1"/>
    </source>
</evidence>
<sequence>MNIHLTKKRILTFRTQNCSMFLMTSQSLSLSLINDIYIPTLQLLPIVSVRVNVNDIIGKWQSMLLFIRSLSQLRFSSVLTENFPS</sequence>
<dbReference type="EMBL" id="HACA01001604">
    <property type="protein sequence ID" value="CDW18965.1"/>
    <property type="molecule type" value="Transcribed_RNA"/>
</dbReference>
<organism evidence="1">
    <name type="scientific">Lepeophtheirus salmonis</name>
    <name type="common">Salmon louse</name>
    <name type="synonym">Caligus salmonis</name>
    <dbReference type="NCBI Taxonomy" id="72036"/>
    <lineage>
        <taxon>Eukaryota</taxon>
        <taxon>Metazoa</taxon>
        <taxon>Ecdysozoa</taxon>
        <taxon>Arthropoda</taxon>
        <taxon>Crustacea</taxon>
        <taxon>Multicrustacea</taxon>
        <taxon>Hexanauplia</taxon>
        <taxon>Copepoda</taxon>
        <taxon>Siphonostomatoida</taxon>
        <taxon>Caligidae</taxon>
        <taxon>Lepeophtheirus</taxon>
    </lineage>
</organism>
<protein>
    <submittedName>
        <fullName evidence="1">Uncharacterized protein</fullName>
    </submittedName>
</protein>
<reference evidence="1" key="1">
    <citation type="submission" date="2014-05" db="EMBL/GenBank/DDBJ databases">
        <authorList>
            <person name="Chronopoulou M."/>
        </authorList>
    </citation>
    <scope>NUCLEOTIDE SEQUENCE</scope>
    <source>
        <tissue evidence="1">Whole organism</tissue>
    </source>
</reference>
<name>A0A0K2SZK1_LEPSM</name>
<proteinExistence type="predicted"/>
<dbReference type="AlphaFoldDB" id="A0A0K2SZK1"/>